<sequence>MDRWGAFVKSMGDISVHEIGGSLKGLRFAVKDVYDIQNHVSSAGNPDFQRTHHPAKNYAPILLRILEEGAQLVGATHTDELMFGLNGENEQWGTPVNPKAQGRIPGGSSSGSAVSVAAEMVHFALGTDTAGSVRVPSSYCGVYGIRPTWGCLSLTGVVPLAPSFDTPGWMANEIETMLKVGKTLFKGDARENDRDELRFVWATDMWDLVDEQVQEELGVRFGQLRSALNCDEEAITEGMQFELMDWVRAFRTLQGYEIWRTHGPWIEEVNPRFGAAVRERFKWAEGIQAQDAGLAREDIKQVRAFLHEKLQKNTVLIVPTTPSIAPEIGLTGKEAEQIRISTMQLCCVAGIGGLPQVNVPWMEAQGYPFGLSFIAGPGRDMDLLRLIANIESELKLVPRKEHIR</sequence>
<evidence type="ECO:0000313" key="3">
    <source>
        <dbReference type="Proteomes" id="UP001597540"/>
    </source>
</evidence>
<protein>
    <submittedName>
        <fullName evidence="2">Amidase</fullName>
        <ecNumber evidence="2">3.5.1.4</ecNumber>
    </submittedName>
</protein>
<keyword evidence="2" id="KW-0378">Hydrolase</keyword>
<reference evidence="3" key="1">
    <citation type="journal article" date="2019" name="Int. J. Syst. Evol. Microbiol.">
        <title>The Global Catalogue of Microorganisms (GCM) 10K type strain sequencing project: providing services to taxonomists for standard genome sequencing and annotation.</title>
        <authorList>
            <consortium name="The Broad Institute Genomics Platform"/>
            <consortium name="The Broad Institute Genome Sequencing Center for Infectious Disease"/>
            <person name="Wu L."/>
            <person name="Ma J."/>
        </authorList>
    </citation>
    <scope>NUCLEOTIDE SEQUENCE [LARGE SCALE GENOMIC DNA]</scope>
    <source>
        <strain evidence="3">KCTC 33849</strain>
    </source>
</reference>
<dbReference type="RefSeq" id="WP_379263738.1">
    <property type="nucleotide sequence ID" value="NZ_JBHUMJ010000004.1"/>
</dbReference>
<dbReference type="Pfam" id="PF01425">
    <property type="entry name" value="Amidase"/>
    <property type="match status" value="1"/>
</dbReference>
<name>A0ABW5ST19_9BACL</name>
<dbReference type="InterPro" id="IPR020556">
    <property type="entry name" value="Amidase_CS"/>
</dbReference>
<feature type="domain" description="Amidase" evidence="1">
    <location>
        <begin position="18"/>
        <end position="226"/>
    </location>
</feature>
<dbReference type="EC" id="3.5.1.4" evidence="2"/>
<dbReference type="Proteomes" id="UP001597540">
    <property type="component" value="Unassembled WGS sequence"/>
</dbReference>
<evidence type="ECO:0000313" key="2">
    <source>
        <dbReference type="EMBL" id="MFD2702374.1"/>
    </source>
</evidence>
<dbReference type="SUPFAM" id="SSF75304">
    <property type="entry name" value="Amidase signature (AS) enzymes"/>
    <property type="match status" value="1"/>
</dbReference>
<organism evidence="2 3">
    <name type="scientific">Paenibacillus shunpengii</name>
    <dbReference type="NCBI Taxonomy" id="2054424"/>
    <lineage>
        <taxon>Bacteria</taxon>
        <taxon>Bacillati</taxon>
        <taxon>Bacillota</taxon>
        <taxon>Bacilli</taxon>
        <taxon>Bacillales</taxon>
        <taxon>Paenibacillaceae</taxon>
        <taxon>Paenibacillus</taxon>
    </lineage>
</organism>
<dbReference type="Gene3D" id="3.90.1300.10">
    <property type="entry name" value="Amidase signature (AS) domain"/>
    <property type="match status" value="1"/>
</dbReference>
<keyword evidence="3" id="KW-1185">Reference proteome</keyword>
<evidence type="ECO:0000259" key="1">
    <source>
        <dbReference type="Pfam" id="PF01425"/>
    </source>
</evidence>
<dbReference type="PROSITE" id="PS00571">
    <property type="entry name" value="AMIDASES"/>
    <property type="match status" value="1"/>
</dbReference>
<dbReference type="InterPro" id="IPR023631">
    <property type="entry name" value="Amidase_dom"/>
</dbReference>
<dbReference type="GO" id="GO:0004040">
    <property type="term" value="F:amidase activity"/>
    <property type="evidence" value="ECO:0007669"/>
    <property type="project" value="UniProtKB-EC"/>
</dbReference>
<gene>
    <name evidence="2" type="ORF">ACFSVM_18075</name>
</gene>
<accession>A0ABW5ST19</accession>
<proteinExistence type="predicted"/>
<dbReference type="InterPro" id="IPR036928">
    <property type="entry name" value="AS_sf"/>
</dbReference>
<dbReference type="NCBIfam" id="NF006169">
    <property type="entry name" value="PRK08310.1"/>
    <property type="match status" value="1"/>
</dbReference>
<comment type="caution">
    <text evidence="2">The sequence shown here is derived from an EMBL/GenBank/DDBJ whole genome shotgun (WGS) entry which is preliminary data.</text>
</comment>
<dbReference type="PANTHER" id="PTHR46310:SF7">
    <property type="entry name" value="AMIDASE 1"/>
    <property type="match status" value="1"/>
</dbReference>
<dbReference type="EMBL" id="JBHUMJ010000004">
    <property type="protein sequence ID" value="MFD2702374.1"/>
    <property type="molecule type" value="Genomic_DNA"/>
</dbReference>
<dbReference type="PANTHER" id="PTHR46310">
    <property type="entry name" value="AMIDASE 1"/>
    <property type="match status" value="1"/>
</dbReference>